<keyword evidence="2" id="KW-1185">Reference proteome</keyword>
<dbReference type="EMBL" id="DS547149">
    <property type="protein sequence ID" value="EDR00480.1"/>
    <property type="molecule type" value="Genomic_DNA"/>
</dbReference>
<dbReference type="Proteomes" id="UP000001194">
    <property type="component" value="Unassembled WGS sequence"/>
</dbReference>
<organism evidence="2">
    <name type="scientific">Laccaria bicolor (strain S238N-H82 / ATCC MYA-4686)</name>
    <name type="common">Bicoloured deceiver</name>
    <name type="synonym">Laccaria laccata var. bicolor</name>
    <dbReference type="NCBI Taxonomy" id="486041"/>
    <lineage>
        <taxon>Eukaryota</taxon>
        <taxon>Fungi</taxon>
        <taxon>Dikarya</taxon>
        <taxon>Basidiomycota</taxon>
        <taxon>Agaricomycotina</taxon>
        <taxon>Agaricomycetes</taxon>
        <taxon>Agaricomycetidae</taxon>
        <taxon>Agaricales</taxon>
        <taxon>Agaricineae</taxon>
        <taxon>Hydnangiaceae</taxon>
        <taxon>Laccaria</taxon>
    </lineage>
</organism>
<reference evidence="1 2" key="1">
    <citation type="journal article" date="2008" name="Nature">
        <title>The genome of Laccaria bicolor provides insights into mycorrhizal symbiosis.</title>
        <authorList>
            <person name="Martin F."/>
            <person name="Aerts A."/>
            <person name="Ahren D."/>
            <person name="Brun A."/>
            <person name="Danchin E.G.J."/>
            <person name="Duchaussoy F."/>
            <person name="Gibon J."/>
            <person name="Kohler A."/>
            <person name="Lindquist E."/>
            <person name="Pereda V."/>
            <person name="Salamov A."/>
            <person name="Shapiro H.J."/>
            <person name="Wuyts J."/>
            <person name="Blaudez D."/>
            <person name="Buee M."/>
            <person name="Brokstein P."/>
            <person name="Canbaeck B."/>
            <person name="Cohen D."/>
            <person name="Courty P.E."/>
            <person name="Coutinho P.M."/>
            <person name="Delaruelle C."/>
            <person name="Detter J.C."/>
            <person name="Deveau A."/>
            <person name="DiFazio S."/>
            <person name="Duplessis S."/>
            <person name="Fraissinet-Tachet L."/>
            <person name="Lucic E."/>
            <person name="Frey-Klett P."/>
            <person name="Fourrey C."/>
            <person name="Feussner I."/>
            <person name="Gay G."/>
            <person name="Grimwood J."/>
            <person name="Hoegger P.J."/>
            <person name="Jain P."/>
            <person name="Kilaru S."/>
            <person name="Labbe J."/>
            <person name="Lin Y.C."/>
            <person name="Legue V."/>
            <person name="Le Tacon F."/>
            <person name="Marmeisse R."/>
            <person name="Melayah D."/>
            <person name="Montanini B."/>
            <person name="Muratet M."/>
            <person name="Nehls U."/>
            <person name="Niculita-Hirzel H."/>
            <person name="Oudot-Le Secq M.P."/>
            <person name="Peter M."/>
            <person name="Quesneville H."/>
            <person name="Rajashekar B."/>
            <person name="Reich M."/>
            <person name="Rouhier N."/>
            <person name="Schmutz J."/>
            <person name="Yin T."/>
            <person name="Chalot M."/>
            <person name="Henrissat B."/>
            <person name="Kuees U."/>
            <person name="Lucas S."/>
            <person name="Van de Peer Y."/>
            <person name="Podila G.K."/>
            <person name="Polle A."/>
            <person name="Pukkila P.J."/>
            <person name="Richardson P.M."/>
            <person name="Rouze P."/>
            <person name="Sanders I.R."/>
            <person name="Stajich J.E."/>
            <person name="Tunlid A."/>
            <person name="Tuskan G."/>
            <person name="Grigoriev I.V."/>
        </authorList>
    </citation>
    <scope>NUCLEOTIDE SEQUENCE [LARGE SCALE GENOMIC DNA]</scope>
    <source>
        <strain evidence="2">S238N-H82 / ATCC MYA-4686</strain>
    </source>
</reference>
<dbReference type="InParanoid" id="B0DY85"/>
<evidence type="ECO:0000313" key="2">
    <source>
        <dbReference type="Proteomes" id="UP000001194"/>
    </source>
</evidence>
<proteinExistence type="predicted"/>
<gene>
    <name evidence="1" type="ORF">LACBIDRAFT_313401</name>
</gene>
<name>B0DY85_LACBS</name>
<accession>B0DY85</accession>
<dbReference type="GeneID" id="6084515"/>
<dbReference type="KEGG" id="lbc:LACBIDRAFT_313401"/>
<protein>
    <submittedName>
        <fullName evidence="1">Predicted protein</fullName>
    </submittedName>
</protein>
<sequence>MGRARPDNRFNRLTLKVLAPISIFTHHESFCSFWSERVLAPGTSTSSTATPFAGMNHVDAHLHDNLGSLSSSVCFHSSRNFTFLFQPEARSQPGSSISYIGAGAAQFVTCDHVIRHPSQSQCTP</sequence>
<dbReference type="HOGENOM" id="CLU_2004326_0_0_1"/>
<evidence type="ECO:0000313" key="1">
    <source>
        <dbReference type="EMBL" id="EDR00480.1"/>
    </source>
</evidence>
<dbReference type="RefSeq" id="XP_001888872.1">
    <property type="nucleotide sequence ID" value="XM_001888837.1"/>
</dbReference>
<dbReference type="AlphaFoldDB" id="B0DY85"/>